<keyword evidence="9" id="KW-0472">Membrane</keyword>
<dbReference type="InterPro" id="IPR013210">
    <property type="entry name" value="LRR_N_plant-typ"/>
</dbReference>
<dbReference type="SMART" id="SM00369">
    <property type="entry name" value="LRR_TYP"/>
    <property type="match status" value="8"/>
</dbReference>
<proteinExistence type="inferred from homology"/>
<evidence type="ECO:0008006" key="17">
    <source>
        <dbReference type="Google" id="ProtNLM"/>
    </source>
</evidence>
<evidence type="ECO:0000256" key="8">
    <source>
        <dbReference type="ARBA" id="ARBA00022989"/>
    </source>
</evidence>
<dbReference type="Gene3D" id="3.80.10.10">
    <property type="entry name" value="Ribonuclease Inhibitor"/>
    <property type="match status" value="2"/>
</dbReference>
<evidence type="ECO:0000256" key="5">
    <source>
        <dbReference type="ARBA" id="ARBA00022692"/>
    </source>
</evidence>
<dbReference type="InterPro" id="IPR055414">
    <property type="entry name" value="LRR_R13L4/SHOC2-like"/>
</dbReference>
<dbReference type="PANTHER" id="PTHR48061:SF12">
    <property type="entry name" value="DISEASE RESISTANCE LIKE PROTEIN"/>
    <property type="match status" value="1"/>
</dbReference>
<accession>A0ABQ8CDA6</accession>
<dbReference type="Proteomes" id="UP000824890">
    <property type="component" value="Unassembled WGS sequence"/>
</dbReference>
<dbReference type="InterPro" id="IPR003591">
    <property type="entry name" value="Leu-rich_rpt_typical-subtyp"/>
</dbReference>
<feature type="domain" description="Leucine-rich repeat-containing N-terminal plant-type" evidence="13">
    <location>
        <begin position="37"/>
        <end position="84"/>
    </location>
</feature>
<gene>
    <name evidence="15" type="ORF">HID58_028807</name>
</gene>
<evidence type="ECO:0000259" key="13">
    <source>
        <dbReference type="Pfam" id="PF08263"/>
    </source>
</evidence>
<evidence type="ECO:0000313" key="16">
    <source>
        <dbReference type="Proteomes" id="UP000824890"/>
    </source>
</evidence>
<evidence type="ECO:0000256" key="3">
    <source>
        <dbReference type="ARBA" id="ARBA00022475"/>
    </source>
</evidence>
<comment type="subcellular location">
    <subcellularLocation>
        <location evidence="1">Cell membrane</location>
        <topology evidence="1">Single-pass type I membrane protein</topology>
    </subcellularLocation>
</comment>
<feature type="chain" id="PRO_5046070365" description="Leucine-rich repeat-containing N-terminal plant-type domain-containing protein" evidence="12">
    <location>
        <begin position="29"/>
        <end position="1370"/>
    </location>
</feature>
<dbReference type="InterPro" id="IPR001611">
    <property type="entry name" value="Leu-rich_rpt"/>
</dbReference>
<keyword evidence="5" id="KW-0812">Transmembrane</keyword>
<feature type="signal peptide" evidence="12">
    <location>
        <begin position="1"/>
        <end position="28"/>
    </location>
</feature>
<dbReference type="PANTHER" id="PTHR48061">
    <property type="entry name" value="LEUCINE-RICH REPEAT RECEPTOR PROTEIN KINASE EMS1-LIKE-RELATED"/>
    <property type="match status" value="1"/>
</dbReference>
<evidence type="ECO:0000256" key="10">
    <source>
        <dbReference type="ARBA" id="ARBA00023170"/>
    </source>
</evidence>
<evidence type="ECO:0000313" key="15">
    <source>
        <dbReference type="EMBL" id="KAH0914361.1"/>
    </source>
</evidence>
<keyword evidence="10" id="KW-0675">Receptor</keyword>
<name>A0ABQ8CDA6_BRANA</name>
<protein>
    <recommendedName>
        <fullName evidence="17">Leucine-rich repeat-containing N-terminal plant-type domain-containing protein</fullName>
    </recommendedName>
</protein>
<evidence type="ECO:0000256" key="11">
    <source>
        <dbReference type="ARBA" id="ARBA00023180"/>
    </source>
</evidence>
<dbReference type="Pfam" id="PF23598">
    <property type="entry name" value="LRR_14"/>
    <property type="match status" value="1"/>
</dbReference>
<keyword evidence="7" id="KW-0677">Repeat</keyword>
<organism evidence="15 16">
    <name type="scientific">Brassica napus</name>
    <name type="common">Rape</name>
    <dbReference type="NCBI Taxonomy" id="3708"/>
    <lineage>
        <taxon>Eukaryota</taxon>
        <taxon>Viridiplantae</taxon>
        <taxon>Streptophyta</taxon>
        <taxon>Embryophyta</taxon>
        <taxon>Tracheophyta</taxon>
        <taxon>Spermatophyta</taxon>
        <taxon>Magnoliopsida</taxon>
        <taxon>eudicotyledons</taxon>
        <taxon>Gunneridae</taxon>
        <taxon>Pentapetalae</taxon>
        <taxon>rosids</taxon>
        <taxon>malvids</taxon>
        <taxon>Brassicales</taxon>
        <taxon>Brassicaceae</taxon>
        <taxon>Brassiceae</taxon>
        <taxon>Brassica</taxon>
    </lineage>
</organism>
<keyword evidence="8" id="KW-1133">Transmembrane helix</keyword>
<feature type="domain" description="Disease resistance R13L4/SHOC-2-like LRR" evidence="14">
    <location>
        <begin position="108"/>
        <end position="219"/>
    </location>
</feature>
<keyword evidence="4" id="KW-0433">Leucine-rich repeat</keyword>
<dbReference type="EMBL" id="JAGKQM010000008">
    <property type="protein sequence ID" value="KAH0914361.1"/>
    <property type="molecule type" value="Genomic_DNA"/>
</dbReference>
<evidence type="ECO:0000256" key="9">
    <source>
        <dbReference type="ARBA" id="ARBA00023136"/>
    </source>
</evidence>
<dbReference type="InterPro" id="IPR032675">
    <property type="entry name" value="LRR_dom_sf"/>
</dbReference>
<comment type="similarity">
    <text evidence="2">Belongs to the RLP family.</text>
</comment>
<comment type="caution">
    <text evidence="15">The sequence shown here is derived from an EMBL/GenBank/DDBJ whole genome shotgun (WGS) entry which is preliminary data.</text>
</comment>
<dbReference type="Pfam" id="PF00560">
    <property type="entry name" value="LRR_1"/>
    <property type="match status" value="2"/>
</dbReference>
<keyword evidence="11" id="KW-0325">Glycoprotein</keyword>
<dbReference type="Pfam" id="PF13855">
    <property type="entry name" value="LRR_8"/>
    <property type="match status" value="1"/>
</dbReference>
<dbReference type="Pfam" id="PF08263">
    <property type="entry name" value="LRRNT_2"/>
    <property type="match status" value="1"/>
</dbReference>
<evidence type="ECO:0000256" key="7">
    <source>
        <dbReference type="ARBA" id="ARBA00022737"/>
    </source>
</evidence>
<keyword evidence="3" id="KW-1003">Cell membrane</keyword>
<dbReference type="InterPro" id="IPR046956">
    <property type="entry name" value="RLP23-like"/>
</dbReference>
<evidence type="ECO:0000256" key="6">
    <source>
        <dbReference type="ARBA" id="ARBA00022729"/>
    </source>
</evidence>
<evidence type="ECO:0000256" key="1">
    <source>
        <dbReference type="ARBA" id="ARBA00004251"/>
    </source>
</evidence>
<dbReference type="SUPFAM" id="SSF52058">
    <property type="entry name" value="L domain-like"/>
    <property type="match status" value="3"/>
</dbReference>
<sequence length="1370" mass="154426">MHSCIDTKMIIWSLCFLFSLSDLILVFASSAKHLCPPDQRDALWEFKSEFSVQELDSSWWESDLKTERWRNNTDCCAWDGISCDSKTGTVVELDLWGSSLNGPLRSNSSLFRLQHLQSLNLSSNNLPGILPDSIGNLKYLRVLKLRYCNFFGKIPSSLGNLSYLTDLDLSVNQFSGELPDSMGNLNRLSELQLRYNNLGGNFPAVLLNLSELTQISLSYNKFKGMLPSNMSSLTNLEYLDINGNLFYGSLPSPLFMIPSLIQLNLEGNSFSGPIEIKNISSPSNIEVLSLGENNFDAPIQGSLSKLAGLRTLELNYMNTRIMVDLSYLSHLKSLSYLDLSGNDLKFSSTLRLPYLGFLYLSSCNIVEFPKFLQSQTRLLLLDISVNQIEGKVPEWFWRLEIPHVNISQNYLSGFDGSADVIQRTGGVVTLDISSNAFREPFPLLPNSTNYLFGSDNLFSGEIPRTICDLVYLERLVLSNNNFSGSIPPCLSTYLSVLHLRNNSISSVIPEDFIKNRISDTFPFWLRVLPNLEILVLRSNEFHGPISSFSLPKLRIFDISRNRFTGVLQSDFFAGWGAMSLPVVYFEGDSQYRFSGVGKPYYQASVALTNKGSNMKLVGSGFTIYKTIDISGNRFQGGIPESIGLLKELIVLNMSNNAFTGRIPPSLSNITSLQSLDLSQNQLSGKIPPEIAKLTFLAWMNFLYNRLEGPIPQGTQIQSQNISSFAENPELCGVPLQKTCGGGEGAINQEQEDEDEEKDQVLSWTAAAIAYLPGVFCGFTLGHILTSYRHGCFQSDVILTEETVSMSAKTELSCEKVLSDTFGTESHLPTCVLPLGPVESTTFEKLQVQTEDEFTPPSLDFESIPYVSKLVNKKFLRDKTRKQTRKQRLFPKSWRFKYKKKMKLSISSALLGLAMVNDMRFGWLHKRKKLLLLKHKLRMDDILWEKINGRGSVANDVSEAAALVCITGNGENENADVSLRQTESEPTVLKFFCVHQRCDQNSIRVTSKKKNKRYLKTWHFKYKDEETNFQNVEMTKGMVSATFEIFDALSSIVRNDGAAVHFKYKDERKNVLQVEKYKVMGSVMQESSNSLVSITNKDDRGVSKRTYVRLRKADDEVPDGRLIRRQKTRKSCRTSQQKKLCCGTTTYSVVCVTSSADTESSHMVLVEHCTRSSKVSSVVASTTEKRRQMHDYVTGLSGNATLETVLTLLSQFIKEDVQKTKLCKDWGFKYKATAGHSDRSCFWGKNKSEIFQTFSAFDLFLLVCLQSQTMSGNSSWEQSSNKVMLMQFSNGNKPMQTCVESLLHLQEQRRHKQRKCIKTWMLKYKFQDTLLVGLKNKSQEALGRLVMGCCGSPTCKPDHILRAFSGLWFCQ</sequence>
<reference evidence="15 16" key="1">
    <citation type="submission" date="2021-05" db="EMBL/GenBank/DDBJ databases">
        <title>Genome Assembly of Synthetic Allotetraploid Brassica napus Reveals Homoeologous Exchanges between Subgenomes.</title>
        <authorList>
            <person name="Davis J.T."/>
        </authorList>
    </citation>
    <scope>NUCLEOTIDE SEQUENCE [LARGE SCALE GENOMIC DNA]</scope>
    <source>
        <strain evidence="16">cv. Da-Ae</strain>
        <tissue evidence="15">Seedling</tissue>
    </source>
</reference>
<keyword evidence="6 12" id="KW-0732">Signal</keyword>
<evidence type="ECO:0000256" key="4">
    <source>
        <dbReference type="ARBA" id="ARBA00022614"/>
    </source>
</evidence>
<evidence type="ECO:0000256" key="12">
    <source>
        <dbReference type="SAM" id="SignalP"/>
    </source>
</evidence>
<evidence type="ECO:0000256" key="2">
    <source>
        <dbReference type="ARBA" id="ARBA00009592"/>
    </source>
</evidence>
<dbReference type="PROSITE" id="PS51450">
    <property type="entry name" value="LRR"/>
    <property type="match status" value="1"/>
</dbReference>
<evidence type="ECO:0000259" key="14">
    <source>
        <dbReference type="Pfam" id="PF23598"/>
    </source>
</evidence>
<keyword evidence="16" id="KW-1185">Reference proteome</keyword>